<evidence type="ECO:0000256" key="4">
    <source>
        <dbReference type="ARBA" id="ARBA00023242"/>
    </source>
</evidence>
<feature type="compositionally biased region" description="Basic and acidic residues" evidence="5">
    <location>
        <begin position="98"/>
        <end position="164"/>
    </location>
</feature>
<feature type="compositionally biased region" description="Polar residues" evidence="5">
    <location>
        <begin position="209"/>
        <end position="219"/>
    </location>
</feature>
<accession>A0A4Q1BPD4</accession>
<evidence type="ECO:0000256" key="2">
    <source>
        <dbReference type="ARBA" id="ARBA00009265"/>
    </source>
</evidence>
<comment type="caution">
    <text evidence="6">The sequence shown here is derived from an EMBL/GenBank/DDBJ whole genome shotgun (WGS) entry which is preliminary data.</text>
</comment>
<reference evidence="6 7" key="1">
    <citation type="submission" date="2016-06" db="EMBL/GenBank/DDBJ databases">
        <title>Evolution of pathogenesis and genome organization in the Tremellales.</title>
        <authorList>
            <person name="Cuomo C."/>
            <person name="Litvintseva A."/>
            <person name="Heitman J."/>
            <person name="Chen Y."/>
            <person name="Sun S."/>
            <person name="Springer D."/>
            <person name="Dromer F."/>
            <person name="Young S."/>
            <person name="Zeng Q."/>
            <person name="Chapman S."/>
            <person name="Gujja S."/>
            <person name="Saif S."/>
            <person name="Birren B."/>
        </authorList>
    </citation>
    <scope>NUCLEOTIDE SEQUENCE [LARGE SCALE GENOMIC DNA]</scope>
    <source>
        <strain evidence="6 7">ATCC 28783</strain>
    </source>
</reference>
<dbReference type="EMBL" id="SDIL01000027">
    <property type="protein sequence ID" value="RXK39755.1"/>
    <property type="molecule type" value="Genomic_DNA"/>
</dbReference>
<protein>
    <recommendedName>
        <fullName evidence="8">DUF1740-domain-containing protein</fullName>
    </recommendedName>
</protein>
<keyword evidence="3" id="KW-0677">Repeat</keyword>
<dbReference type="GO" id="GO:0071013">
    <property type="term" value="C:catalytic step 2 spliceosome"/>
    <property type="evidence" value="ECO:0007669"/>
    <property type="project" value="TreeGrafter"/>
</dbReference>
<feature type="compositionally biased region" description="Polar residues" evidence="5">
    <location>
        <begin position="1"/>
        <end position="11"/>
    </location>
</feature>
<dbReference type="AlphaFoldDB" id="A0A4Q1BPD4"/>
<keyword evidence="4" id="KW-0539">Nucleus</keyword>
<dbReference type="InterPro" id="IPR011990">
    <property type="entry name" value="TPR-like_helical_dom_sf"/>
</dbReference>
<evidence type="ECO:0000313" key="7">
    <source>
        <dbReference type="Proteomes" id="UP000289152"/>
    </source>
</evidence>
<dbReference type="GO" id="GO:1902369">
    <property type="term" value="P:negative regulation of RNA catabolic process"/>
    <property type="evidence" value="ECO:0007669"/>
    <property type="project" value="TreeGrafter"/>
</dbReference>
<name>A0A4Q1BPD4_TREME</name>
<dbReference type="GO" id="GO:0006396">
    <property type="term" value="P:RNA processing"/>
    <property type="evidence" value="ECO:0007669"/>
    <property type="project" value="InterPro"/>
</dbReference>
<proteinExistence type="inferred from homology"/>
<evidence type="ECO:0000256" key="5">
    <source>
        <dbReference type="SAM" id="MobiDB-lite"/>
    </source>
</evidence>
<dbReference type="SMART" id="SM00386">
    <property type="entry name" value="HAT"/>
    <property type="match status" value="4"/>
</dbReference>
<evidence type="ECO:0000256" key="1">
    <source>
        <dbReference type="ARBA" id="ARBA00004123"/>
    </source>
</evidence>
<dbReference type="STRING" id="5217.A0A4Q1BPD4"/>
<dbReference type="SUPFAM" id="SSF48452">
    <property type="entry name" value="TPR-like"/>
    <property type="match status" value="1"/>
</dbReference>
<dbReference type="FunCoup" id="A0A4Q1BPD4">
    <property type="interactions" value="252"/>
</dbReference>
<feature type="region of interest" description="Disordered" evidence="5">
    <location>
        <begin position="1"/>
        <end position="164"/>
    </location>
</feature>
<evidence type="ECO:0008006" key="8">
    <source>
        <dbReference type="Google" id="ProtNLM"/>
    </source>
</evidence>
<gene>
    <name evidence="6" type="ORF">M231_02948</name>
</gene>
<organism evidence="6 7">
    <name type="scientific">Tremella mesenterica</name>
    <name type="common">Jelly fungus</name>
    <dbReference type="NCBI Taxonomy" id="5217"/>
    <lineage>
        <taxon>Eukaryota</taxon>
        <taxon>Fungi</taxon>
        <taxon>Dikarya</taxon>
        <taxon>Basidiomycota</taxon>
        <taxon>Agaricomycotina</taxon>
        <taxon>Tremellomycetes</taxon>
        <taxon>Tremellales</taxon>
        <taxon>Tremellaceae</taxon>
        <taxon>Tremella</taxon>
    </lineage>
</organism>
<dbReference type="PANTHER" id="PTHR13471:SF0">
    <property type="entry name" value="NUCLEAR EXOSOME REGULATOR NRDE2"/>
    <property type="match status" value="1"/>
</dbReference>
<comment type="similarity">
    <text evidence="2">Belongs to the NRDE2 family.</text>
</comment>
<dbReference type="OrthoDB" id="297219at2759"/>
<dbReference type="VEuPathDB" id="FungiDB:TREMEDRAFT_26535"/>
<dbReference type="InterPro" id="IPR003107">
    <property type="entry name" value="HAT"/>
</dbReference>
<dbReference type="InterPro" id="IPR013633">
    <property type="entry name" value="NRDE-2"/>
</dbReference>
<dbReference type="Proteomes" id="UP000289152">
    <property type="component" value="Unassembled WGS sequence"/>
</dbReference>
<keyword evidence="7" id="KW-1185">Reference proteome</keyword>
<comment type="subcellular location">
    <subcellularLocation>
        <location evidence="1">Nucleus</location>
    </subcellularLocation>
</comment>
<dbReference type="GO" id="GO:0031048">
    <property type="term" value="P:regulatory ncRNA-mediated heterochromatin formation"/>
    <property type="evidence" value="ECO:0007669"/>
    <property type="project" value="TreeGrafter"/>
</dbReference>
<evidence type="ECO:0000256" key="3">
    <source>
        <dbReference type="ARBA" id="ARBA00022737"/>
    </source>
</evidence>
<dbReference type="Gene3D" id="1.25.40.10">
    <property type="entry name" value="Tetratricopeptide repeat domain"/>
    <property type="match status" value="2"/>
</dbReference>
<dbReference type="PANTHER" id="PTHR13471">
    <property type="entry name" value="TETRATRICOPEPTIDE-LIKE HELICAL"/>
    <property type="match status" value="1"/>
</dbReference>
<sequence length="1225" mass="140739">MTSVPSFTSFPELNLPRKPGETNRDRDGIEAGPSRHSSSRHRDKTSGKRRRRGSSEDGQVVEDGNENDHQSGYRRRDKKREREDENGQQYEPARNRSKQQDENRRKSHRDDIERDRSHKSNKHQFREERDGHETRHREAKKDRGYRDEIKEKEEKERKREKERAEALDLIRGDVKVKVVKREEDGVPWYESASGHARLERVHTQHSSEYHSNGTTSYVDTTGDRDALRYNLSSSHNPPRYKRDGGGKVLGLNEGIRIVFSKDRSEKGIEISPLGRPYIPRYTKHSVEENQGRFFLLPSTENSFDHTANFILVSAPRQNDDSDIPAYRAITRQPNEGDDTELIDKELEGLSTKEDQIRQRIIETERHLADHPEDIKAWIRYSTLRHGTTQNKHSKSDPVDISQLPITRANAEITLSILDKALNAHPNNMRSTELHIAYLRAAEVFWSSAQITERWKNVIRALGEANEQMEEGSDVDMMMLWLGYIDWREGQGFSKDDMGERGGVDEVIEVFIECLEHLRVEWWSEIETKKVVTEENQIYLLLRACLFLKLSGYTERATAIFQAMMEITFFKPDHLRPSFDADLTWFRRLSSEFETFWDTEAPRIGEPGAVGWRNTSSDITPLTTNTFPLQSQSSDSLERWLEAERQAESVFSLPGRASNLDDEEDPFRVVLFSDIQPFLTFIRTPSARLQLIYAYLSFLGLPFTPSDVPSSAPSNLDPKLNWSILYNDALRTSFWPPRQTNIRRLPWQTVGGEPMEPETRSPLEIPFPCPVRCWTQGRETMFAPTHDWFRILDNSGVQHINFEVAKRTMELLRPQVPDPSFTQAMFALEAAISPKSAIKTAKNVLSQDRDNLMLWDGYARLENQRGNLPSARSVYITALRAALQRTGEVDQDDVLDLWASWADLEFDSNCKDRCLHVICMSVNPNDEVLANYAQSTDTSISAPSSISMLKTRQHFSSYGPSSQSHLILSTLFAYHTDGIDNVIKIVMQYIETLPQGGAEGESALQFLCKILHVHRTRLPTPASVLRDILENAIVMFPNNTQFLSLYLYGEMGGRVYGRVQSLIGQMLSSNESVIGYLWAVWAEGILGSRTFWDKGGGERVRLVLDKAVNSQVGRHCVALWRLYIEFEALKGRGSSAKSLCTRAVAINGGCKELYLLPFSPLLRPLFTTRELKQWAELMVERGIRVRIPPEEYWEQDESEVDMLPEDEELQDDELGFLRERQELKPY</sequence>
<feature type="compositionally biased region" description="Basic and acidic residues" evidence="5">
    <location>
        <begin position="18"/>
        <end position="29"/>
    </location>
</feature>
<feature type="compositionally biased region" description="Basic residues" evidence="5">
    <location>
        <begin position="37"/>
        <end position="52"/>
    </location>
</feature>
<dbReference type="InParanoid" id="A0A4Q1BPD4"/>
<dbReference type="Pfam" id="PF08424">
    <property type="entry name" value="NRDE-2"/>
    <property type="match status" value="1"/>
</dbReference>
<feature type="region of interest" description="Disordered" evidence="5">
    <location>
        <begin position="202"/>
        <end position="221"/>
    </location>
</feature>
<evidence type="ECO:0000313" key="6">
    <source>
        <dbReference type="EMBL" id="RXK39755.1"/>
    </source>
</evidence>